<organism evidence="12 13">
    <name type="scientific">Colocasia esculenta</name>
    <name type="common">Wild taro</name>
    <name type="synonym">Arum esculentum</name>
    <dbReference type="NCBI Taxonomy" id="4460"/>
    <lineage>
        <taxon>Eukaryota</taxon>
        <taxon>Viridiplantae</taxon>
        <taxon>Streptophyta</taxon>
        <taxon>Embryophyta</taxon>
        <taxon>Tracheophyta</taxon>
        <taxon>Spermatophyta</taxon>
        <taxon>Magnoliopsida</taxon>
        <taxon>Liliopsida</taxon>
        <taxon>Araceae</taxon>
        <taxon>Aroideae</taxon>
        <taxon>Colocasieae</taxon>
        <taxon>Colocasia</taxon>
    </lineage>
</organism>
<keyword evidence="2" id="KW-0808">Transferase</keyword>
<evidence type="ECO:0000256" key="3">
    <source>
        <dbReference type="ARBA" id="ARBA00022692"/>
    </source>
</evidence>
<dbReference type="GO" id="GO:0016020">
    <property type="term" value="C:membrane"/>
    <property type="evidence" value="ECO:0007669"/>
    <property type="project" value="UniProtKB-SubCell"/>
</dbReference>
<evidence type="ECO:0000256" key="10">
    <source>
        <dbReference type="SAM" id="Phobius"/>
    </source>
</evidence>
<keyword evidence="3 10" id="KW-0812">Transmembrane</keyword>
<evidence type="ECO:0000256" key="5">
    <source>
        <dbReference type="ARBA" id="ARBA00022833"/>
    </source>
</evidence>
<gene>
    <name evidence="12" type="ORF">Taro_019634</name>
</gene>
<keyword evidence="6 10" id="KW-1133">Transmembrane helix</keyword>
<name>A0A843UUD1_COLES</name>
<evidence type="ECO:0000256" key="2">
    <source>
        <dbReference type="ARBA" id="ARBA00022679"/>
    </source>
</evidence>
<dbReference type="GO" id="GO:0008270">
    <property type="term" value="F:zinc ion binding"/>
    <property type="evidence" value="ECO:0007669"/>
    <property type="project" value="UniProtKB-KW"/>
</dbReference>
<dbReference type="PANTHER" id="PTHR46905:SF21">
    <property type="entry name" value="RING-TYPE E3 UBIQUITIN TRANSFERASE"/>
    <property type="match status" value="1"/>
</dbReference>
<evidence type="ECO:0000313" key="12">
    <source>
        <dbReference type="EMBL" id="MQL87091.1"/>
    </source>
</evidence>
<dbReference type="GO" id="GO:0016567">
    <property type="term" value="P:protein ubiquitination"/>
    <property type="evidence" value="ECO:0007669"/>
    <property type="project" value="InterPro"/>
</dbReference>
<evidence type="ECO:0000256" key="8">
    <source>
        <dbReference type="ARBA" id="ARBA00024209"/>
    </source>
</evidence>
<dbReference type="InterPro" id="IPR013083">
    <property type="entry name" value="Znf_RING/FYVE/PHD"/>
</dbReference>
<proteinExistence type="inferred from homology"/>
<keyword evidence="4" id="KW-0479">Metal-binding</keyword>
<dbReference type="PROSITE" id="PS50089">
    <property type="entry name" value="ZF_RING_2"/>
    <property type="match status" value="1"/>
</dbReference>
<sequence>MTSPASPSQRSPSERQSALQSSHLFGLLPTLCFHLPSSPFQAPTFGRAQIPLVAGEPMSRGLGGSQPASPAPSVGVRGGAQVADGRFDTNMLIILAAMLCALVCALGLNSVVRCVLRRTAFATPERAAARLAATGLKRRALQRIPVAVYGEGASIPSTDCPICLGEFADGEKVRVLPLCNHGFHVNCIDTWLASHSSCPTCRHCLLDRPVPPLACGGGERWASGSSSEMPGGAVAGVVV</sequence>
<dbReference type="OrthoDB" id="8062037at2759"/>
<protein>
    <recommendedName>
        <fullName evidence="11">RING-type domain-containing protein</fullName>
    </recommendedName>
</protein>
<evidence type="ECO:0000256" key="1">
    <source>
        <dbReference type="ARBA" id="ARBA00004167"/>
    </source>
</evidence>
<accession>A0A843UUD1</accession>
<dbReference type="InterPro" id="IPR044602">
    <property type="entry name" value="ATL10/ATL72-79-like"/>
</dbReference>
<comment type="similarity">
    <text evidence="8">Belongs to the RING-type zinc finger family. ATL subfamily.</text>
</comment>
<dbReference type="SMART" id="SM00184">
    <property type="entry name" value="RING"/>
    <property type="match status" value="1"/>
</dbReference>
<dbReference type="Pfam" id="PF13639">
    <property type="entry name" value="zf-RING_2"/>
    <property type="match status" value="1"/>
</dbReference>
<dbReference type="AlphaFoldDB" id="A0A843UUD1"/>
<keyword evidence="7 10" id="KW-0472">Membrane</keyword>
<keyword evidence="9" id="KW-0863">Zinc-finger</keyword>
<reference evidence="12" key="1">
    <citation type="submission" date="2017-07" db="EMBL/GenBank/DDBJ databases">
        <title>Taro Niue Genome Assembly and Annotation.</title>
        <authorList>
            <person name="Atibalentja N."/>
            <person name="Keating K."/>
            <person name="Fields C.J."/>
        </authorList>
    </citation>
    <scope>NUCLEOTIDE SEQUENCE</scope>
    <source>
        <strain evidence="12">Niue_2</strain>
        <tissue evidence="12">Leaf</tissue>
    </source>
</reference>
<keyword evidence="5" id="KW-0862">Zinc</keyword>
<evidence type="ECO:0000256" key="6">
    <source>
        <dbReference type="ARBA" id="ARBA00022989"/>
    </source>
</evidence>
<evidence type="ECO:0000259" key="11">
    <source>
        <dbReference type="PROSITE" id="PS50089"/>
    </source>
</evidence>
<dbReference type="InterPro" id="IPR001841">
    <property type="entry name" value="Znf_RING"/>
</dbReference>
<feature type="domain" description="RING-type" evidence="11">
    <location>
        <begin position="160"/>
        <end position="202"/>
    </location>
</feature>
<feature type="transmembrane region" description="Helical" evidence="10">
    <location>
        <begin position="92"/>
        <end position="116"/>
    </location>
</feature>
<dbReference type="EMBL" id="NMUH01000952">
    <property type="protein sequence ID" value="MQL87091.1"/>
    <property type="molecule type" value="Genomic_DNA"/>
</dbReference>
<evidence type="ECO:0000256" key="7">
    <source>
        <dbReference type="ARBA" id="ARBA00023136"/>
    </source>
</evidence>
<dbReference type="GO" id="GO:0016740">
    <property type="term" value="F:transferase activity"/>
    <property type="evidence" value="ECO:0007669"/>
    <property type="project" value="UniProtKB-KW"/>
</dbReference>
<dbReference type="Proteomes" id="UP000652761">
    <property type="component" value="Unassembled WGS sequence"/>
</dbReference>
<comment type="subcellular location">
    <subcellularLocation>
        <location evidence="1">Membrane</location>
        <topology evidence="1">Single-pass membrane protein</topology>
    </subcellularLocation>
</comment>
<evidence type="ECO:0000256" key="9">
    <source>
        <dbReference type="PROSITE-ProRule" id="PRU00175"/>
    </source>
</evidence>
<keyword evidence="13" id="KW-1185">Reference proteome</keyword>
<dbReference type="PANTHER" id="PTHR46905">
    <property type="entry name" value="RING-H2 FINGER PROTEIN ATL78"/>
    <property type="match status" value="1"/>
</dbReference>
<evidence type="ECO:0000256" key="4">
    <source>
        <dbReference type="ARBA" id="ARBA00022723"/>
    </source>
</evidence>
<dbReference type="SUPFAM" id="SSF57850">
    <property type="entry name" value="RING/U-box"/>
    <property type="match status" value="1"/>
</dbReference>
<dbReference type="CDD" id="cd16461">
    <property type="entry name" value="RING-H2_EL5-like"/>
    <property type="match status" value="1"/>
</dbReference>
<evidence type="ECO:0000313" key="13">
    <source>
        <dbReference type="Proteomes" id="UP000652761"/>
    </source>
</evidence>
<dbReference type="Gene3D" id="3.30.40.10">
    <property type="entry name" value="Zinc/RING finger domain, C3HC4 (zinc finger)"/>
    <property type="match status" value="1"/>
</dbReference>
<comment type="caution">
    <text evidence="12">The sequence shown here is derived from an EMBL/GenBank/DDBJ whole genome shotgun (WGS) entry which is preliminary data.</text>
</comment>